<gene>
    <name evidence="1" type="ORF">PPENT_87.1.T0900063</name>
</gene>
<comment type="caution">
    <text evidence="1">The sequence shown here is derived from an EMBL/GenBank/DDBJ whole genome shotgun (WGS) entry which is preliminary data.</text>
</comment>
<reference evidence="1" key="1">
    <citation type="submission" date="2021-01" db="EMBL/GenBank/DDBJ databases">
        <authorList>
            <consortium name="Genoscope - CEA"/>
            <person name="William W."/>
        </authorList>
    </citation>
    <scope>NUCLEOTIDE SEQUENCE</scope>
</reference>
<evidence type="ECO:0000313" key="1">
    <source>
        <dbReference type="EMBL" id="CAD8187827.1"/>
    </source>
</evidence>
<proteinExistence type="predicted"/>
<accession>A0A8S1WGR7</accession>
<evidence type="ECO:0000313" key="2">
    <source>
        <dbReference type="Proteomes" id="UP000689195"/>
    </source>
</evidence>
<dbReference type="EMBL" id="CAJJDO010000090">
    <property type="protein sequence ID" value="CAD8187827.1"/>
    <property type="molecule type" value="Genomic_DNA"/>
</dbReference>
<sequence length="105" mass="12458">MSNIYSKLQKLSKLIFQQLSKSKKLQKIYNFDNLIRHEKGGSQDILDTDDLLQKLNDLVNLCMKLITFDSKYLQTYLQIKEIQIQIYFCSLQNVQKQHSKCKIKI</sequence>
<name>A0A8S1WGR7_9CILI</name>
<dbReference type="Proteomes" id="UP000689195">
    <property type="component" value="Unassembled WGS sequence"/>
</dbReference>
<dbReference type="AlphaFoldDB" id="A0A8S1WGR7"/>
<keyword evidence="2" id="KW-1185">Reference proteome</keyword>
<organism evidence="1 2">
    <name type="scientific">Paramecium pentaurelia</name>
    <dbReference type="NCBI Taxonomy" id="43138"/>
    <lineage>
        <taxon>Eukaryota</taxon>
        <taxon>Sar</taxon>
        <taxon>Alveolata</taxon>
        <taxon>Ciliophora</taxon>
        <taxon>Intramacronucleata</taxon>
        <taxon>Oligohymenophorea</taxon>
        <taxon>Peniculida</taxon>
        <taxon>Parameciidae</taxon>
        <taxon>Paramecium</taxon>
    </lineage>
</organism>
<protein>
    <submittedName>
        <fullName evidence="1">Uncharacterized protein</fullName>
    </submittedName>
</protein>